<dbReference type="EMBL" id="JBJKFK010000433">
    <property type="protein sequence ID" value="KAL3317086.1"/>
    <property type="molecule type" value="Genomic_DNA"/>
</dbReference>
<organism evidence="1 2">
    <name type="scientific">Cichlidogyrus casuarinus</name>
    <dbReference type="NCBI Taxonomy" id="1844966"/>
    <lineage>
        <taxon>Eukaryota</taxon>
        <taxon>Metazoa</taxon>
        <taxon>Spiralia</taxon>
        <taxon>Lophotrochozoa</taxon>
        <taxon>Platyhelminthes</taxon>
        <taxon>Monogenea</taxon>
        <taxon>Monopisthocotylea</taxon>
        <taxon>Dactylogyridea</taxon>
        <taxon>Ancyrocephalidae</taxon>
        <taxon>Cichlidogyrus</taxon>
    </lineage>
</organism>
<comment type="caution">
    <text evidence="1">The sequence shown here is derived from an EMBL/GenBank/DDBJ whole genome shotgun (WGS) entry which is preliminary data.</text>
</comment>
<dbReference type="Proteomes" id="UP001626550">
    <property type="component" value="Unassembled WGS sequence"/>
</dbReference>
<protein>
    <submittedName>
        <fullName evidence="1">Uncharacterized protein</fullName>
    </submittedName>
</protein>
<evidence type="ECO:0000313" key="2">
    <source>
        <dbReference type="Proteomes" id="UP001626550"/>
    </source>
</evidence>
<accession>A0ABD2QC11</accession>
<name>A0ABD2QC11_9PLAT</name>
<sequence>MLISTACSLFKASVYLAQPNLFCATWRGLQSRSSILDLHFSLFFFRNAAGTARQVRGEIGINYSALEEEEKRQEDILNELQGLQQGFPAQTPQRDNLSRLQFLQDDAKDNVEALRYLKVIASFENDYSVS</sequence>
<proteinExistence type="predicted"/>
<dbReference type="AlphaFoldDB" id="A0ABD2QC11"/>
<gene>
    <name evidence="1" type="ORF">Ciccas_004267</name>
</gene>
<keyword evidence="2" id="KW-1185">Reference proteome</keyword>
<evidence type="ECO:0000313" key="1">
    <source>
        <dbReference type="EMBL" id="KAL3317086.1"/>
    </source>
</evidence>
<reference evidence="1 2" key="1">
    <citation type="submission" date="2024-11" db="EMBL/GenBank/DDBJ databases">
        <title>Adaptive evolution of stress response genes in parasites aligns with host niche diversity.</title>
        <authorList>
            <person name="Hahn C."/>
            <person name="Resl P."/>
        </authorList>
    </citation>
    <scope>NUCLEOTIDE SEQUENCE [LARGE SCALE GENOMIC DNA]</scope>
    <source>
        <strain evidence="1">EGGRZ-B1_66</strain>
        <tissue evidence="1">Body</tissue>
    </source>
</reference>